<dbReference type="Proteomes" id="UP000184127">
    <property type="component" value="Unassembled WGS sequence"/>
</dbReference>
<accession>A0A1M4XP55</accession>
<keyword evidence="1" id="KW-0472">Membrane</keyword>
<evidence type="ECO:0000256" key="1">
    <source>
        <dbReference type="SAM" id="Phobius"/>
    </source>
</evidence>
<dbReference type="EMBL" id="FQUR01000011">
    <property type="protein sequence ID" value="SHE95002.1"/>
    <property type="molecule type" value="Genomic_DNA"/>
</dbReference>
<evidence type="ECO:0000313" key="3">
    <source>
        <dbReference type="Proteomes" id="UP000184127"/>
    </source>
</evidence>
<dbReference type="RefSeq" id="WP_200773863.1">
    <property type="nucleotide sequence ID" value="NZ_FQUR01000011.1"/>
</dbReference>
<reference evidence="3" key="1">
    <citation type="submission" date="2016-11" db="EMBL/GenBank/DDBJ databases">
        <authorList>
            <person name="Varghese N."/>
            <person name="Submissions S."/>
        </authorList>
    </citation>
    <scope>NUCLEOTIDE SEQUENCE [LARGE SCALE GENOMIC DNA]</scope>
    <source>
        <strain evidence="3">DSM 18761</strain>
    </source>
</reference>
<keyword evidence="3" id="KW-1185">Reference proteome</keyword>
<dbReference type="AlphaFoldDB" id="A0A1M4XP55"/>
<feature type="transmembrane region" description="Helical" evidence="1">
    <location>
        <begin position="6"/>
        <end position="24"/>
    </location>
</feature>
<keyword evidence="1" id="KW-0812">Transmembrane</keyword>
<keyword evidence="1" id="KW-1133">Transmembrane helix</keyword>
<name>A0A1M4XP55_9THEO</name>
<proteinExistence type="predicted"/>
<gene>
    <name evidence="2" type="ORF">SAMN02745195_01529</name>
</gene>
<evidence type="ECO:0000313" key="2">
    <source>
        <dbReference type="EMBL" id="SHE95002.1"/>
    </source>
</evidence>
<sequence length="125" mass="14735">MRLIGIISLIIFIFVIILPISYNINSLHKEHIIRSKIESVAEKYIKDVERDGYLSYTTYKKIEREIDQAVSYKGITYYRFITGTFERKTKGEEVFIEIDYGVFSLLYNVNIKVIKFGISSYENKQ</sequence>
<protein>
    <submittedName>
        <fullName evidence="2">Uncharacterized protein</fullName>
    </submittedName>
</protein>
<organism evidence="2 3">
    <name type="scientific">Thermoanaerobacter uzonensis DSM 18761</name>
    <dbReference type="NCBI Taxonomy" id="1123369"/>
    <lineage>
        <taxon>Bacteria</taxon>
        <taxon>Bacillati</taxon>
        <taxon>Bacillota</taxon>
        <taxon>Clostridia</taxon>
        <taxon>Thermoanaerobacterales</taxon>
        <taxon>Thermoanaerobacteraceae</taxon>
        <taxon>Thermoanaerobacter</taxon>
    </lineage>
</organism>